<gene>
    <name evidence="1" type="ORF">NKR19_g9983</name>
</gene>
<dbReference type="AlphaFoldDB" id="A0AA38R2E4"/>
<name>A0AA38R2E4_9PEZI</name>
<evidence type="ECO:0000313" key="2">
    <source>
        <dbReference type="Proteomes" id="UP001174691"/>
    </source>
</evidence>
<organism evidence="1 2">
    <name type="scientific">Coniochaeta hoffmannii</name>
    <dbReference type="NCBI Taxonomy" id="91930"/>
    <lineage>
        <taxon>Eukaryota</taxon>
        <taxon>Fungi</taxon>
        <taxon>Dikarya</taxon>
        <taxon>Ascomycota</taxon>
        <taxon>Pezizomycotina</taxon>
        <taxon>Sordariomycetes</taxon>
        <taxon>Sordariomycetidae</taxon>
        <taxon>Coniochaetales</taxon>
        <taxon>Coniochaetaceae</taxon>
        <taxon>Coniochaeta</taxon>
    </lineage>
</organism>
<accession>A0AA38R2E4</accession>
<evidence type="ECO:0000313" key="1">
    <source>
        <dbReference type="EMBL" id="KAJ9130239.1"/>
    </source>
</evidence>
<proteinExistence type="predicted"/>
<comment type="caution">
    <text evidence="1">The sequence shown here is derived from an EMBL/GenBank/DDBJ whole genome shotgun (WGS) entry which is preliminary data.</text>
</comment>
<sequence>MVHHVNGALKSDFKHPGALVQLENGGMVSLPDILDPEHKSILHRFDRKLGSIAAILGRSFEFYPDAHPENMDLVPEYSSATRPLDSRLLDVLLEQPSQHYTPLKFNDKRPLLSTAVNIKQQPGGASLQRRKPGA</sequence>
<protein>
    <submittedName>
        <fullName evidence="1">Uncharacterized protein</fullName>
    </submittedName>
</protein>
<keyword evidence="2" id="KW-1185">Reference proteome</keyword>
<dbReference type="Proteomes" id="UP001174691">
    <property type="component" value="Unassembled WGS sequence"/>
</dbReference>
<dbReference type="EMBL" id="JANBVN010000279">
    <property type="protein sequence ID" value="KAJ9130239.1"/>
    <property type="molecule type" value="Genomic_DNA"/>
</dbReference>
<reference evidence="1" key="1">
    <citation type="submission" date="2022-07" db="EMBL/GenBank/DDBJ databases">
        <title>Fungi with potential for degradation of polypropylene.</title>
        <authorList>
            <person name="Gostincar C."/>
        </authorList>
    </citation>
    <scope>NUCLEOTIDE SEQUENCE</scope>
    <source>
        <strain evidence="1">EXF-13287</strain>
    </source>
</reference>